<dbReference type="PANTHER" id="PTHR30273:SF2">
    <property type="entry name" value="PROTEIN FECR"/>
    <property type="match status" value="1"/>
</dbReference>
<evidence type="ECO:0000259" key="1">
    <source>
        <dbReference type="Pfam" id="PF04773"/>
    </source>
</evidence>
<dbReference type="PANTHER" id="PTHR30273">
    <property type="entry name" value="PERIPLASMIC SIGNAL SENSOR AND SIGMA FACTOR ACTIVATOR FECR-RELATED"/>
    <property type="match status" value="1"/>
</dbReference>
<dbReference type="InterPro" id="IPR006860">
    <property type="entry name" value="FecR"/>
</dbReference>
<dbReference type="Gene3D" id="2.60.120.1440">
    <property type="match status" value="1"/>
</dbReference>
<reference evidence="3 4" key="1">
    <citation type="submission" date="2023-09" db="EMBL/GenBank/DDBJ databases">
        <authorList>
            <person name="Qi X."/>
        </authorList>
    </citation>
    <scope>NUCLEOTIDE SEQUENCE [LARGE SCALE GENOMIC DNA]</scope>
    <source>
        <strain evidence="3 4">S1-1</strain>
    </source>
</reference>
<dbReference type="Pfam" id="PF04773">
    <property type="entry name" value="FecR"/>
    <property type="match status" value="1"/>
</dbReference>
<feature type="domain" description="Protein FecR C-terminal" evidence="2">
    <location>
        <begin position="274"/>
        <end position="342"/>
    </location>
</feature>
<protein>
    <submittedName>
        <fullName evidence="3">FecR domain-containing protein</fullName>
    </submittedName>
</protein>
<feature type="domain" description="FecR protein" evidence="1">
    <location>
        <begin position="124"/>
        <end position="215"/>
    </location>
</feature>
<proteinExistence type="predicted"/>
<dbReference type="Gene3D" id="3.55.50.30">
    <property type="match status" value="1"/>
</dbReference>
<gene>
    <name evidence="3" type="ORF">RI844_12780</name>
</gene>
<dbReference type="RefSeq" id="WP_348395057.1">
    <property type="nucleotide sequence ID" value="NZ_CP136600.1"/>
</dbReference>
<evidence type="ECO:0000313" key="3">
    <source>
        <dbReference type="EMBL" id="WOH36243.1"/>
    </source>
</evidence>
<dbReference type="InterPro" id="IPR032508">
    <property type="entry name" value="FecR_C"/>
</dbReference>
<dbReference type="Pfam" id="PF16344">
    <property type="entry name" value="FecR_C"/>
    <property type="match status" value="1"/>
</dbReference>
<evidence type="ECO:0000313" key="4">
    <source>
        <dbReference type="Proteomes" id="UP001301442"/>
    </source>
</evidence>
<dbReference type="PIRSF" id="PIRSF018266">
    <property type="entry name" value="FecR"/>
    <property type="match status" value="1"/>
</dbReference>
<dbReference type="InterPro" id="IPR012373">
    <property type="entry name" value="Ferrdict_sens_TM"/>
</dbReference>
<keyword evidence="4" id="KW-1185">Reference proteome</keyword>
<sequence>MSNIHQLHQQAEQDDLVLDQASDWIAKMDRGLTTKESKQFQRWIHMSPEHMKVMFEVAQMWDKLDELNRLSDIFPKSAVKGNWFSNQFKAIAASVVFLVCVLLLQTEQLPFLHGQQQYTTLATQYETEVGESNTIHLPDSSVLVLNTNSLVNVTYSEEARTIELQRGELHIEVAHNKSRPLRVLAAGKVIQAVGTAFNVQVSDKLVELIVTDGKVLVDSQNSLTQESPISNRAIPVAKGEMIDLHISLPVAEGVVKKVEQSEISSKLSWRKGNLIFRGDSLADAIKEISRYSDISFELADDEQLRKIKVAGMFKTGDIDGLLSVLEKSFNIEYKKVSAKKITLALKG</sequence>
<name>A0ABZ0GKE6_9GAMM</name>
<evidence type="ECO:0000259" key="2">
    <source>
        <dbReference type="Pfam" id="PF16344"/>
    </source>
</evidence>
<dbReference type="EMBL" id="CP136600">
    <property type="protein sequence ID" value="WOH36243.1"/>
    <property type="molecule type" value="Genomic_DNA"/>
</dbReference>
<accession>A0ABZ0GKE6</accession>
<dbReference type="Proteomes" id="UP001301442">
    <property type="component" value="Chromosome"/>
</dbReference>
<organism evidence="3 4">
    <name type="scientific">Thalassotalea fonticola</name>
    <dbReference type="NCBI Taxonomy" id="3065649"/>
    <lineage>
        <taxon>Bacteria</taxon>
        <taxon>Pseudomonadati</taxon>
        <taxon>Pseudomonadota</taxon>
        <taxon>Gammaproteobacteria</taxon>
        <taxon>Alteromonadales</taxon>
        <taxon>Colwelliaceae</taxon>
        <taxon>Thalassotalea</taxon>
    </lineage>
</organism>